<dbReference type="Proteomes" id="UP001291309">
    <property type="component" value="Unassembled WGS sequence"/>
</dbReference>
<dbReference type="RefSeq" id="WP_321550647.1">
    <property type="nucleotide sequence ID" value="NZ_JAXIVS010000017.1"/>
</dbReference>
<name>A0ABU5HEN4_9BACT</name>
<feature type="region of interest" description="Disordered" evidence="1">
    <location>
        <begin position="1"/>
        <end position="22"/>
    </location>
</feature>
<accession>A0ABU5HEN4</accession>
<keyword evidence="3" id="KW-1185">Reference proteome</keyword>
<gene>
    <name evidence="2" type="ORF">SYV04_36430</name>
</gene>
<organism evidence="2 3">
    <name type="scientific">Hyalangium rubrum</name>
    <dbReference type="NCBI Taxonomy" id="3103134"/>
    <lineage>
        <taxon>Bacteria</taxon>
        <taxon>Pseudomonadati</taxon>
        <taxon>Myxococcota</taxon>
        <taxon>Myxococcia</taxon>
        <taxon>Myxococcales</taxon>
        <taxon>Cystobacterineae</taxon>
        <taxon>Archangiaceae</taxon>
        <taxon>Hyalangium</taxon>
    </lineage>
</organism>
<protein>
    <submittedName>
        <fullName evidence="2">Uncharacterized protein</fullName>
    </submittedName>
</protein>
<sequence>MTTPAQPVKAEKKKKKVYSPPQVRSERILVPDLFTPSNCVPDPEFGC</sequence>
<evidence type="ECO:0000313" key="2">
    <source>
        <dbReference type="EMBL" id="MDY7231932.1"/>
    </source>
</evidence>
<evidence type="ECO:0000256" key="1">
    <source>
        <dbReference type="SAM" id="MobiDB-lite"/>
    </source>
</evidence>
<proteinExistence type="predicted"/>
<comment type="caution">
    <text evidence="2">The sequence shown here is derived from an EMBL/GenBank/DDBJ whole genome shotgun (WGS) entry which is preliminary data.</text>
</comment>
<dbReference type="EMBL" id="JAXIVS010000017">
    <property type="protein sequence ID" value="MDY7231932.1"/>
    <property type="molecule type" value="Genomic_DNA"/>
</dbReference>
<evidence type="ECO:0000313" key="3">
    <source>
        <dbReference type="Proteomes" id="UP001291309"/>
    </source>
</evidence>
<reference evidence="2 3" key="1">
    <citation type="submission" date="2023-12" db="EMBL/GenBank/DDBJ databases">
        <title>the genome sequence of Hyalangium sp. s54d21.</title>
        <authorList>
            <person name="Zhang X."/>
        </authorList>
    </citation>
    <scope>NUCLEOTIDE SEQUENCE [LARGE SCALE GENOMIC DNA]</scope>
    <source>
        <strain evidence="3">s54d21</strain>
    </source>
</reference>